<name>A0A409XNH1_PSICY</name>
<organism evidence="2 3">
    <name type="scientific">Psilocybe cyanescens</name>
    <dbReference type="NCBI Taxonomy" id="93625"/>
    <lineage>
        <taxon>Eukaryota</taxon>
        <taxon>Fungi</taxon>
        <taxon>Dikarya</taxon>
        <taxon>Basidiomycota</taxon>
        <taxon>Agaricomycotina</taxon>
        <taxon>Agaricomycetes</taxon>
        <taxon>Agaricomycetidae</taxon>
        <taxon>Agaricales</taxon>
        <taxon>Agaricineae</taxon>
        <taxon>Strophariaceae</taxon>
        <taxon>Psilocybe</taxon>
    </lineage>
</organism>
<dbReference type="EMBL" id="NHYD01001071">
    <property type="protein sequence ID" value="PPQ92281.1"/>
    <property type="molecule type" value="Genomic_DNA"/>
</dbReference>
<dbReference type="OrthoDB" id="3050922at2759"/>
<evidence type="ECO:0000256" key="1">
    <source>
        <dbReference type="SAM" id="MobiDB-lite"/>
    </source>
</evidence>
<evidence type="ECO:0008006" key="4">
    <source>
        <dbReference type="Google" id="ProtNLM"/>
    </source>
</evidence>
<sequence length="523" mass="60215">MAPVSCLHDEMLQFIFILASADNIFCRNDSLERRAETARHSAQVNQRWRVLAIQTPLIWLGPVLSESWKSSPDWVRIVLQRSSPLPLENVEIPPGITRENYSRIITEVSKVTRFRSLQISITPAFSAENVAVDFNEPAFLTHGRLPLNLMDNVDVGRPIRRLPVSSRYNFIPKTYRSVRDVTLSQSSSLPVIELLKALQSMECLEILRILRPFDDSPAEMSLDLPELPSNKLVNLRELKILTVTAPISTCACIIKNIRFQISCAVKLDCHLADVGPYLDQILMYIREVMPYWGCEPTDGGRQFLQMDASHFEYTLEGPKDNFESLDDVTYNHPDISLALCWPRSQSPEEQPTQKLVTLFFQVMSAFQICDQRPNTLDIEIDNDLPITLELQDIIFQWLESENHTIIQDLKFRTWTSLRLFEQAIRTDYVFPLLNGLIFYKMTFGSHLKRAWDCLLSYLDQRDECPVSAIEFIQCDFSNFDHVLRKASESVEYLAIDGREYKPYDDPMDEDSDGYASDDTIHGR</sequence>
<evidence type="ECO:0000313" key="2">
    <source>
        <dbReference type="EMBL" id="PPQ92281.1"/>
    </source>
</evidence>
<comment type="caution">
    <text evidence="2">The sequence shown here is derived from an EMBL/GenBank/DDBJ whole genome shotgun (WGS) entry which is preliminary data.</text>
</comment>
<proteinExistence type="predicted"/>
<dbReference type="AlphaFoldDB" id="A0A409XNH1"/>
<evidence type="ECO:0000313" key="3">
    <source>
        <dbReference type="Proteomes" id="UP000283269"/>
    </source>
</evidence>
<gene>
    <name evidence="2" type="ORF">CVT25_008588</name>
</gene>
<accession>A0A409XNH1</accession>
<keyword evidence="3" id="KW-1185">Reference proteome</keyword>
<dbReference type="InParanoid" id="A0A409XNH1"/>
<dbReference type="STRING" id="93625.A0A409XNH1"/>
<reference evidence="2 3" key="1">
    <citation type="journal article" date="2018" name="Evol. Lett.">
        <title>Horizontal gene cluster transfer increased hallucinogenic mushroom diversity.</title>
        <authorList>
            <person name="Reynolds H.T."/>
            <person name="Vijayakumar V."/>
            <person name="Gluck-Thaler E."/>
            <person name="Korotkin H.B."/>
            <person name="Matheny P.B."/>
            <person name="Slot J.C."/>
        </authorList>
    </citation>
    <scope>NUCLEOTIDE SEQUENCE [LARGE SCALE GENOMIC DNA]</scope>
    <source>
        <strain evidence="2 3">2631</strain>
    </source>
</reference>
<dbReference type="Proteomes" id="UP000283269">
    <property type="component" value="Unassembled WGS sequence"/>
</dbReference>
<protein>
    <recommendedName>
        <fullName evidence="4">F-box domain-containing protein</fullName>
    </recommendedName>
</protein>
<feature type="region of interest" description="Disordered" evidence="1">
    <location>
        <begin position="502"/>
        <end position="523"/>
    </location>
</feature>